<name>A0A1H1ANL9_NATTX</name>
<evidence type="ECO:0008006" key="3">
    <source>
        <dbReference type="Google" id="ProtNLM"/>
    </source>
</evidence>
<organism evidence="1 2">
    <name type="scientific">Natronobacterium texcoconense</name>
    <dbReference type="NCBI Taxonomy" id="1095778"/>
    <lineage>
        <taxon>Archaea</taxon>
        <taxon>Methanobacteriati</taxon>
        <taxon>Methanobacteriota</taxon>
        <taxon>Stenosarchaea group</taxon>
        <taxon>Halobacteria</taxon>
        <taxon>Halobacteriales</taxon>
        <taxon>Natrialbaceae</taxon>
        <taxon>Natronobacterium</taxon>
    </lineage>
</organism>
<sequence length="349" mass="39496">MNMDQVVEEFEWFADWANGVTPLYERLARQTARENSLLEIAAEAPSSQPAPNLLFGAVHALLLAGVDHPLVEFYPTCTDDAVDPTTRDPFPAFREFCLSHEDRIREIVGSRRVQTNEVGRSAVLFPAFKSAVDRGAATPIALVEIGTSAGLNLYWDRFRYEYEGYAACGDPESPVTIETTVRGDGVPPRWDRPPEIARRVGIDVNPLDVTDPADARWLRALVIPDQAQRFERLDDAIELVADDPPQLVAGDALEVLPDVLSEIPDRFDVFVFSTLVLYQLDDHEIETLRDLLIKQSQRRTVHWFSNDPSREETPPTYRYVSFADGQRTRRLAKYKAHGEWIRWLADSST</sequence>
<dbReference type="AlphaFoldDB" id="A0A1H1ANL9"/>
<dbReference type="Proteomes" id="UP000198848">
    <property type="component" value="Unassembled WGS sequence"/>
</dbReference>
<accession>A0A1H1ANL9</accession>
<proteinExistence type="predicted"/>
<keyword evidence="2" id="KW-1185">Reference proteome</keyword>
<dbReference type="Pfam" id="PF10094">
    <property type="entry name" value="DUF2332"/>
    <property type="match status" value="1"/>
</dbReference>
<dbReference type="InterPro" id="IPR011200">
    <property type="entry name" value="UCP012608"/>
</dbReference>
<gene>
    <name evidence="1" type="ORF">SAMN04489842_0759</name>
</gene>
<evidence type="ECO:0000313" key="2">
    <source>
        <dbReference type="Proteomes" id="UP000198848"/>
    </source>
</evidence>
<reference evidence="2" key="1">
    <citation type="submission" date="2016-10" db="EMBL/GenBank/DDBJ databases">
        <authorList>
            <person name="Varghese N."/>
            <person name="Submissions S."/>
        </authorList>
    </citation>
    <scope>NUCLEOTIDE SEQUENCE [LARGE SCALE GENOMIC DNA]</scope>
    <source>
        <strain evidence="2">DSM 24767</strain>
    </source>
</reference>
<evidence type="ECO:0000313" key="1">
    <source>
        <dbReference type="EMBL" id="SDQ41353.1"/>
    </source>
</evidence>
<dbReference type="EMBL" id="FNLC01000001">
    <property type="protein sequence ID" value="SDQ41353.1"/>
    <property type="molecule type" value="Genomic_DNA"/>
</dbReference>
<protein>
    <recommendedName>
        <fullName evidence="3">DUF2332 domain-containing protein</fullName>
    </recommendedName>
</protein>